<gene>
    <name evidence="1" type="ORF">ACFFQA_23245</name>
</gene>
<comment type="caution">
    <text evidence="1">The sequence shown here is derived from an EMBL/GenBank/DDBJ whole genome shotgun (WGS) entry which is preliminary data.</text>
</comment>
<keyword evidence="2" id="KW-1185">Reference proteome</keyword>
<dbReference type="RefSeq" id="WP_377855849.1">
    <property type="nucleotide sequence ID" value="NZ_JBHLZU010000018.1"/>
</dbReference>
<protein>
    <submittedName>
        <fullName evidence="1">DUF2334 domain-containing protein</fullName>
    </submittedName>
</protein>
<evidence type="ECO:0000313" key="2">
    <source>
        <dbReference type="Proteomes" id="UP001589693"/>
    </source>
</evidence>
<sequence>MPTRLVVSLSGIDRRSLEHCVSLAAELDLRRVPLSLLTTPLPAAEQSTVDWIRFRRSSGDAVVLNGFARGPVLVPTQRRARPLMRKPSLPAHEAGLRLIASVASFEARGLATDCFAVLDETMSLGTMTALRRHSFAVCADANGVHDLKTGVHRRGRVHRIGRRGEFGVAWAARRAELVRITADAADLASPACRLALLDAVDTALRNGASASTYADVTAASPQRASARGPQCSPR</sequence>
<name>A0ABV6A139_9PSEU</name>
<dbReference type="EMBL" id="JBHLZU010000018">
    <property type="protein sequence ID" value="MFB9906862.1"/>
    <property type="molecule type" value="Genomic_DNA"/>
</dbReference>
<accession>A0ABV6A139</accession>
<reference evidence="1 2" key="1">
    <citation type="submission" date="2024-09" db="EMBL/GenBank/DDBJ databases">
        <authorList>
            <person name="Sun Q."/>
            <person name="Mori K."/>
        </authorList>
    </citation>
    <scope>NUCLEOTIDE SEQUENCE [LARGE SCALE GENOMIC DNA]</scope>
    <source>
        <strain evidence="1 2">TBRC 7907</strain>
    </source>
</reference>
<evidence type="ECO:0000313" key="1">
    <source>
        <dbReference type="EMBL" id="MFB9906862.1"/>
    </source>
</evidence>
<proteinExistence type="predicted"/>
<dbReference type="Proteomes" id="UP001589693">
    <property type="component" value="Unassembled WGS sequence"/>
</dbReference>
<organism evidence="1 2">
    <name type="scientific">Allokutzneria oryzae</name>
    <dbReference type="NCBI Taxonomy" id="1378989"/>
    <lineage>
        <taxon>Bacteria</taxon>
        <taxon>Bacillati</taxon>
        <taxon>Actinomycetota</taxon>
        <taxon>Actinomycetes</taxon>
        <taxon>Pseudonocardiales</taxon>
        <taxon>Pseudonocardiaceae</taxon>
        <taxon>Allokutzneria</taxon>
    </lineage>
</organism>